<dbReference type="OrthoDB" id="10401763at2759"/>
<comment type="caution">
    <text evidence="2">The sequence shown here is derived from an EMBL/GenBank/DDBJ whole genome shotgun (WGS) entry which is preliminary data.</text>
</comment>
<protein>
    <submittedName>
        <fullName evidence="2">Uncharacterized protein</fullName>
    </submittedName>
</protein>
<evidence type="ECO:0000313" key="2">
    <source>
        <dbReference type="EMBL" id="CAE7388618.1"/>
    </source>
</evidence>
<dbReference type="EMBL" id="CAJNDS010002238">
    <property type="protein sequence ID" value="CAE7388618.1"/>
    <property type="molecule type" value="Genomic_DNA"/>
</dbReference>
<reference evidence="2" key="1">
    <citation type="submission" date="2021-02" db="EMBL/GenBank/DDBJ databases">
        <authorList>
            <person name="Dougan E. K."/>
            <person name="Rhodes N."/>
            <person name="Thang M."/>
            <person name="Chan C."/>
        </authorList>
    </citation>
    <scope>NUCLEOTIDE SEQUENCE</scope>
</reference>
<gene>
    <name evidence="2" type="ORF">SNAT2548_LOCUS21190</name>
</gene>
<evidence type="ECO:0000313" key="3">
    <source>
        <dbReference type="Proteomes" id="UP000604046"/>
    </source>
</evidence>
<dbReference type="AlphaFoldDB" id="A0A812QCW9"/>
<keyword evidence="3" id="KW-1185">Reference proteome</keyword>
<sequence length="325" mass="35931">MVGCVQHSLLAVGPGGYFPTGVAYAPVRQRFAPGRLAASFASEVPEEEGRQEPAWPDILPKYLKKKLKRDDELDVDAALRKVAATRAAGRAKVAHDELDAQVQQAKASARDISRQQADSKDAEREKMQSLAEAMQATQEAKKKEIGSTEQLISADSRRDFAQGEQLEAEEQEARVLHAIQEAETEAQRRVKGRNTIVGKEAENKFGMVIHTKEACDAEKGTEWHNGKCVVSGESRSPDTPEEVAAMKAVNDAQSAFDASKNVVHDKNHVLKAKQQKLNHAKVELESYRNHHPPESIFAFSEKPEEAALRQKFDSAKAEWDVATTR</sequence>
<organism evidence="2 3">
    <name type="scientific">Symbiodinium natans</name>
    <dbReference type="NCBI Taxonomy" id="878477"/>
    <lineage>
        <taxon>Eukaryota</taxon>
        <taxon>Sar</taxon>
        <taxon>Alveolata</taxon>
        <taxon>Dinophyceae</taxon>
        <taxon>Suessiales</taxon>
        <taxon>Symbiodiniaceae</taxon>
        <taxon>Symbiodinium</taxon>
    </lineage>
</organism>
<dbReference type="Proteomes" id="UP000604046">
    <property type="component" value="Unassembled WGS sequence"/>
</dbReference>
<feature type="compositionally biased region" description="Basic and acidic residues" evidence="1">
    <location>
        <begin position="108"/>
        <end position="124"/>
    </location>
</feature>
<proteinExistence type="predicted"/>
<evidence type="ECO:0000256" key="1">
    <source>
        <dbReference type="SAM" id="MobiDB-lite"/>
    </source>
</evidence>
<feature type="region of interest" description="Disordered" evidence="1">
    <location>
        <begin position="102"/>
        <end position="124"/>
    </location>
</feature>
<name>A0A812QCW9_9DINO</name>
<accession>A0A812QCW9</accession>